<dbReference type="Proteomes" id="UP000187151">
    <property type="component" value="Unassembled WGS sequence"/>
</dbReference>
<keyword evidence="3" id="KW-1185">Reference proteome</keyword>
<evidence type="ECO:0000256" key="1">
    <source>
        <dbReference type="SAM" id="MobiDB-lite"/>
    </source>
</evidence>
<dbReference type="EMBL" id="MQUR01000076">
    <property type="protein sequence ID" value="OLZ59353.1"/>
    <property type="molecule type" value="Genomic_DNA"/>
</dbReference>
<reference evidence="2 3" key="1">
    <citation type="submission" date="2016-01" db="EMBL/GenBank/DDBJ databases">
        <title>Streptomyces amritsarensis strain MTCC 11845 genome sequencing and assembly.</title>
        <authorList>
            <person name="Sharma D."/>
            <person name="Nair G.R."/>
            <person name="Kaur G."/>
            <person name="Manhas R.K."/>
            <person name="Mayilraj S."/>
        </authorList>
    </citation>
    <scope>NUCLEOTIDE SEQUENCE [LARGE SCALE GENOMIC DNA]</scope>
    <source>
        <strain evidence="2 3">MTCC 11845</strain>
    </source>
</reference>
<evidence type="ECO:0000313" key="3">
    <source>
        <dbReference type="Proteomes" id="UP000187151"/>
    </source>
</evidence>
<comment type="caution">
    <text evidence="2">The sequence shown here is derived from an EMBL/GenBank/DDBJ whole genome shotgun (WGS) entry which is preliminary data.</text>
</comment>
<feature type="region of interest" description="Disordered" evidence="1">
    <location>
        <begin position="234"/>
        <end position="257"/>
    </location>
</feature>
<name>A0ABX3FWY1_9ACTN</name>
<organism evidence="2 3">
    <name type="scientific">Streptomyces amritsarensis</name>
    <dbReference type="NCBI Taxonomy" id="681158"/>
    <lineage>
        <taxon>Bacteria</taxon>
        <taxon>Bacillati</taxon>
        <taxon>Actinomycetota</taxon>
        <taxon>Actinomycetes</taxon>
        <taxon>Kitasatosporales</taxon>
        <taxon>Streptomycetaceae</taxon>
        <taxon>Streptomyces</taxon>
    </lineage>
</organism>
<dbReference type="RefSeq" id="WP_076046257.1">
    <property type="nucleotide sequence ID" value="NZ_MQUR01000076.1"/>
</dbReference>
<protein>
    <submittedName>
        <fullName evidence="2">Uncharacterized protein</fullName>
    </submittedName>
</protein>
<sequence>MGFGGVGDGGWRGHALLVAGDAAVRRGAVLVAPGVNVAALAMVPVDALLGCGVPADMVCLEGVRDPNTVLARLRVAAGAGGPLFVYVSGRLTADRRGRRLYVALAGTTAGSVRYTSLPWEWLVGELRSRSAGPATVVVDLVADKAAWPLVEEHGTLPGLEGLAGVEAFGAVRGPGAQPGDGAADGVSGYTRQWIEQLRRAPVRPSNVDLHVLAAGSAGLEPGTLVVPSARELHMRSSAGPSHPRPDPAPGLDRAPDLTPDFVFASASVPASGPAAVVVPRPVPASAPGSLSGLGAAPGAGSVSVMVGEVEGDPRARLHALAVGGRHGEADALARAWERDVVERRGRVSAEAVQCAEIRADLARLAGDFVAATRLWTGAGQARLEWQAVDAAEVRDAAVGALYCWTQVRDPVRALEVGPELVGLLKVLPLSDPDHLRLAERRLEALRTATRTGVLPP</sequence>
<evidence type="ECO:0000313" key="2">
    <source>
        <dbReference type="EMBL" id="OLZ59353.1"/>
    </source>
</evidence>
<accession>A0ABX3FWY1</accession>
<proteinExistence type="predicted"/>
<gene>
    <name evidence="2" type="ORF">AVW11_26490</name>
</gene>